<dbReference type="AlphaFoldDB" id="A0A8R7P2L0"/>
<dbReference type="Gramene" id="TuG1812G0100003960.01.T03">
    <property type="protein sequence ID" value="TuG1812G0100003960.01.T03"/>
    <property type="gene ID" value="TuG1812G0100003960.01"/>
</dbReference>
<protein>
    <submittedName>
        <fullName evidence="1">Uncharacterized protein</fullName>
    </submittedName>
</protein>
<reference evidence="1" key="3">
    <citation type="submission" date="2022-06" db="UniProtKB">
        <authorList>
            <consortium name="EnsemblPlants"/>
        </authorList>
    </citation>
    <scope>IDENTIFICATION</scope>
</reference>
<proteinExistence type="predicted"/>
<dbReference type="EnsemblPlants" id="TuG1812G0100003960.01.T03">
    <property type="protein sequence ID" value="TuG1812G0100003960.01.T03"/>
    <property type="gene ID" value="TuG1812G0100003960.01"/>
</dbReference>
<organism evidence="1 2">
    <name type="scientific">Triticum urartu</name>
    <name type="common">Red wild einkorn</name>
    <name type="synonym">Crithodium urartu</name>
    <dbReference type="NCBI Taxonomy" id="4572"/>
    <lineage>
        <taxon>Eukaryota</taxon>
        <taxon>Viridiplantae</taxon>
        <taxon>Streptophyta</taxon>
        <taxon>Embryophyta</taxon>
        <taxon>Tracheophyta</taxon>
        <taxon>Spermatophyta</taxon>
        <taxon>Magnoliopsida</taxon>
        <taxon>Liliopsida</taxon>
        <taxon>Poales</taxon>
        <taxon>Poaceae</taxon>
        <taxon>BOP clade</taxon>
        <taxon>Pooideae</taxon>
        <taxon>Triticodae</taxon>
        <taxon>Triticeae</taxon>
        <taxon>Triticinae</taxon>
        <taxon>Triticum</taxon>
    </lineage>
</organism>
<evidence type="ECO:0000313" key="1">
    <source>
        <dbReference type="EnsemblPlants" id="TuG1812G0100003960.01.T03"/>
    </source>
</evidence>
<sequence>MRFIPVAQVCHEVNKGLEYTLKYKHHDLFRCLTLDSIRDAATRSGVVFYNVVISSLCKKWETDRAIDLFR</sequence>
<keyword evidence="2" id="KW-1185">Reference proteome</keyword>
<reference evidence="2" key="1">
    <citation type="journal article" date="2013" name="Nature">
        <title>Draft genome of the wheat A-genome progenitor Triticum urartu.</title>
        <authorList>
            <person name="Ling H.Q."/>
            <person name="Zhao S."/>
            <person name="Liu D."/>
            <person name="Wang J."/>
            <person name="Sun H."/>
            <person name="Zhang C."/>
            <person name="Fan H."/>
            <person name="Li D."/>
            <person name="Dong L."/>
            <person name="Tao Y."/>
            <person name="Gao C."/>
            <person name="Wu H."/>
            <person name="Li Y."/>
            <person name="Cui Y."/>
            <person name="Guo X."/>
            <person name="Zheng S."/>
            <person name="Wang B."/>
            <person name="Yu K."/>
            <person name="Liang Q."/>
            <person name="Yang W."/>
            <person name="Lou X."/>
            <person name="Chen J."/>
            <person name="Feng M."/>
            <person name="Jian J."/>
            <person name="Zhang X."/>
            <person name="Luo G."/>
            <person name="Jiang Y."/>
            <person name="Liu J."/>
            <person name="Wang Z."/>
            <person name="Sha Y."/>
            <person name="Zhang B."/>
            <person name="Wu H."/>
            <person name="Tang D."/>
            <person name="Shen Q."/>
            <person name="Xue P."/>
            <person name="Zou S."/>
            <person name="Wang X."/>
            <person name="Liu X."/>
            <person name="Wang F."/>
            <person name="Yang Y."/>
            <person name="An X."/>
            <person name="Dong Z."/>
            <person name="Zhang K."/>
            <person name="Zhang X."/>
            <person name="Luo M.C."/>
            <person name="Dvorak J."/>
            <person name="Tong Y."/>
            <person name="Wang J."/>
            <person name="Yang H."/>
            <person name="Li Z."/>
            <person name="Wang D."/>
            <person name="Zhang A."/>
            <person name="Wang J."/>
        </authorList>
    </citation>
    <scope>NUCLEOTIDE SEQUENCE</scope>
    <source>
        <strain evidence="2">cv. G1812</strain>
    </source>
</reference>
<reference evidence="1" key="2">
    <citation type="submission" date="2018-03" db="EMBL/GenBank/DDBJ databases">
        <title>The Triticum urartu genome reveals the dynamic nature of wheat genome evolution.</title>
        <authorList>
            <person name="Ling H."/>
            <person name="Ma B."/>
            <person name="Shi X."/>
            <person name="Liu H."/>
            <person name="Dong L."/>
            <person name="Sun H."/>
            <person name="Cao Y."/>
            <person name="Gao Q."/>
            <person name="Zheng S."/>
            <person name="Li Y."/>
            <person name="Yu Y."/>
            <person name="Du H."/>
            <person name="Qi M."/>
            <person name="Li Y."/>
            <person name="Yu H."/>
            <person name="Cui Y."/>
            <person name="Wang N."/>
            <person name="Chen C."/>
            <person name="Wu H."/>
            <person name="Zhao Y."/>
            <person name="Zhang J."/>
            <person name="Li Y."/>
            <person name="Zhou W."/>
            <person name="Zhang B."/>
            <person name="Hu W."/>
            <person name="Eijk M."/>
            <person name="Tang J."/>
            <person name="Witsenboer H."/>
            <person name="Zhao S."/>
            <person name="Li Z."/>
            <person name="Zhang A."/>
            <person name="Wang D."/>
            <person name="Liang C."/>
        </authorList>
    </citation>
    <scope>NUCLEOTIDE SEQUENCE [LARGE SCALE GENOMIC DNA]</scope>
    <source>
        <strain evidence="1">cv. G1812</strain>
    </source>
</reference>
<dbReference type="Proteomes" id="UP000015106">
    <property type="component" value="Chromosome 1"/>
</dbReference>
<accession>A0A8R7P2L0</accession>
<evidence type="ECO:0000313" key="2">
    <source>
        <dbReference type="Proteomes" id="UP000015106"/>
    </source>
</evidence>
<name>A0A8R7P2L0_TRIUA</name>